<evidence type="ECO:0000256" key="4">
    <source>
        <dbReference type="ARBA" id="ARBA00022475"/>
    </source>
</evidence>
<feature type="transmembrane region" description="Helical" evidence="9">
    <location>
        <begin position="76"/>
        <end position="99"/>
    </location>
</feature>
<feature type="transmembrane region" description="Helical" evidence="9">
    <location>
        <begin position="410"/>
        <end position="433"/>
    </location>
</feature>
<organism evidence="11 12">
    <name type="scientific">Faecalicatena acetigenes</name>
    <dbReference type="NCBI Taxonomy" id="2981790"/>
    <lineage>
        <taxon>Bacteria</taxon>
        <taxon>Bacillati</taxon>
        <taxon>Bacillota</taxon>
        <taxon>Clostridia</taxon>
        <taxon>Lachnospirales</taxon>
        <taxon>Lachnospiraceae</taxon>
        <taxon>Faecalicatena</taxon>
    </lineage>
</organism>
<dbReference type="EMBL" id="JAOQJX010000022">
    <property type="protein sequence ID" value="MCU6748394.1"/>
    <property type="molecule type" value="Genomic_DNA"/>
</dbReference>
<evidence type="ECO:0000256" key="6">
    <source>
        <dbReference type="ARBA" id="ARBA00022989"/>
    </source>
</evidence>
<accession>A0ABT2TDN3</accession>
<dbReference type="PANTHER" id="PTHR33451:SF3">
    <property type="entry name" value="MALATE-2H(+)_NA(+)-LACTATE ANTIPORTER"/>
    <property type="match status" value="1"/>
</dbReference>
<protein>
    <submittedName>
        <fullName evidence="11">Sodium:proton antiporter</fullName>
    </submittedName>
</protein>
<evidence type="ECO:0000313" key="12">
    <source>
        <dbReference type="Proteomes" id="UP001652394"/>
    </source>
</evidence>
<keyword evidence="2" id="KW-0813">Transport</keyword>
<dbReference type="InterPro" id="IPR018461">
    <property type="entry name" value="Na/H_Antiport_NhaC-like_C"/>
</dbReference>
<evidence type="ECO:0000256" key="7">
    <source>
        <dbReference type="ARBA" id="ARBA00023136"/>
    </source>
</evidence>
<feature type="transmembrane region" description="Helical" evidence="9">
    <location>
        <begin position="285"/>
        <end position="306"/>
    </location>
</feature>
<feature type="transmembrane region" description="Helical" evidence="9">
    <location>
        <begin position="258"/>
        <end position="279"/>
    </location>
</feature>
<feature type="transmembrane region" description="Helical" evidence="9">
    <location>
        <begin position="50"/>
        <end position="67"/>
    </location>
</feature>
<keyword evidence="3" id="KW-0050">Antiport</keyword>
<comment type="subcellular location">
    <subcellularLocation>
        <location evidence="1">Cell membrane</location>
        <topology evidence="1">Multi-pass membrane protein</topology>
    </subcellularLocation>
</comment>
<proteinExistence type="inferred from homology"/>
<evidence type="ECO:0000313" key="11">
    <source>
        <dbReference type="EMBL" id="MCU6748394.1"/>
    </source>
</evidence>
<evidence type="ECO:0000256" key="3">
    <source>
        <dbReference type="ARBA" id="ARBA00022449"/>
    </source>
</evidence>
<keyword evidence="6 9" id="KW-1133">Transmembrane helix</keyword>
<feature type="transmembrane region" description="Helical" evidence="9">
    <location>
        <begin position="153"/>
        <end position="179"/>
    </location>
</feature>
<feature type="transmembrane region" description="Helical" evidence="9">
    <location>
        <begin position="453"/>
        <end position="475"/>
    </location>
</feature>
<feature type="transmembrane region" description="Helical" evidence="9">
    <location>
        <begin position="119"/>
        <end position="141"/>
    </location>
</feature>
<dbReference type="Pfam" id="PF03553">
    <property type="entry name" value="Na_H_antiporter"/>
    <property type="match status" value="1"/>
</dbReference>
<feature type="transmembrane region" description="Helical" evidence="9">
    <location>
        <begin position="318"/>
        <end position="340"/>
    </location>
</feature>
<dbReference type="Proteomes" id="UP001652394">
    <property type="component" value="Unassembled WGS sequence"/>
</dbReference>
<dbReference type="PANTHER" id="PTHR33451">
    <property type="entry name" value="MALATE-2H(+)/NA(+)-LACTATE ANTIPORTER"/>
    <property type="match status" value="1"/>
</dbReference>
<keyword evidence="7 9" id="KW-0472">Membrane</keyword>
<feature type="transmembrane region" description="Helical" evidence="9">
    <location>
        <begin position="20"/>
        <end position="44"/>
    </location>
</feature>
<comment type="similarity">
    <text evidence="8">Belongs to the NhaC Na(+)/H(+) (TC 2.A.35) antiporter family.</text>
</comment>
<evidence type="ECO:0000256" key="1">
    <source>
        <dbReference type="ARBA" id="ARBA00004651"/>
    </source>
</evidence>
<feature type="domain" description="Na+/H+ antiporter NhaC-like C-terminal" evidence="10">
    <location>
        <begin position="27"/>
        <end position="234"/>
    </location>
</feature>
<feature type="transmembrane region" description="Helical" evidence="9">
    <location>
        <begin position="365"/>
        <end position="389"/>
    </location>
</feature>
<keyword evidence="5 9" id="KW-0812">Transmembrane</keyword>
<comment type="caution">
    <text evidence="11">The sequence shown here is derived from an EMBL/GenBank/DDBJ whole genome shotgun (WGS) entry which is preliminary data.</text>
</comment>
<gene>
    <name evidence="11" type="ORF">OCV51_12135</name>
</gene>
<keyword evidence="12" id="KW-1185">Reference proteome</keyword>
<sequence>MSDAEERRSAYMEENKKLEFRGGSFMALIPFAIFIIITIALSFFNAADQNMMIGAGVIGLLVGMFFAKNLGEYWDVVLEGLGSKVAMTAVMLWLVVGIYGNILNRGQIVEGLVWLSVKINVSGAAFTVAAFIFAAVFAMATGSGFGTISTMSFILYPAGILLGSNPAVLAGAILSGAAVGDNLAPVSDTAIIASSSQEYMHKDGVADIGSTVRTRAKFVLIAGVIAAVLFFVFGGAGEATDAAEAAALLKEYQNPKGLLLLIPTILVIILAVKGVNIFAALGTGIVAAAAIGIAAGLFPLSALFSLKDGKAVGAIPEGVAGMTTVSIVLILVVAMGNMLVKSGCMDTIVDWMNEKVIKTPRGAEVAIWLLATIFGILIAAINTIANICVAPFVNAVGKKNGLHPYRRTEILATTICSFPFFLPFGGCVLLLLGGVSSMMDTYPFLPELGASDMMFTTFYSWAIWIVMFIVCIIGWGRSFEGKNGEYVLAKERKEEK</sequence>
<feature type="transmembrane region" description="Helical" evidence="9">
    <location>
        <begin position="218"/>
        <end position="237"/>
    </location>
</feature>
<dbReference type="InterPro" id="IPR052180">
    <property type="entry name" value="NhaC_Na-H+_Antiporter"/>
</dbReference>
<name>A0ABT2TDN3_9FIRM</name>
<reference evidence="11 12" key="1">
    <citation type="journal article" date="2021" name="ISME Commun">
        <title>Automated analysis of genomic sequences facilitates high-throughput and comprehensive description of bacteria.</title>
        <authorList>
            <person name="Hitch T.C.A."/>
        </authorList>
    </citation>
    <scope>NUCLEOTIDE SEQUENCE [LARGE SCALE GENOMIC DNA]</scope>
    <source>
        <strain evidence="11 12">H2_18</strain>
    </source>
</reference>
<dbReference type="RefSeq" id="WP_267304242.1">
    <property type="nucleotide sequence ID" value="NZ_JAOQJX010000022.1"/>
</dbReference>
<keyword evidence="4" id="KW-1003">Cell membrane</keyword>
<evidence type="ECO:0000256" key="2">
    <source>
        <dbReference type="ARBA" id="ARBA00022448"/>
    </source>
</evidence>
<evidence type="ECO:0000256" key="8">
    <source>
        <dbReference type="ARBA" id="ARBA00038435"/>
    </source>
</evidence>
<evidence type="ECO:0000259" key="10">
    <source>
        <dbReference type="Pfam" id="PF03553"/>
    </source>
</evidence>
<evidence type="ECO:0000256" key="9">
    <source>
        <dbReference type="SAM" id="Phobius"/>
    </source>
</evidence>
<evidence type="ECO:0000256" key="5">
    <source>
        <dbReference type="ARBA" id="ARBA00022692"/>
    </source>
</evidence>